<proteinExistence type="predicted"/>
<dbReference type="EMBL" id="CAXDID020000269">
    <property type="protein sequence ID" value="CAL6067800.1"/>
    <property type="molecule type" value="Genomic_DNA"/>
</dbReference>
<comment type="caution">
    <text evidence="1">The sequence shown here is derived from an EMBL/GenBank/DDBJ whole genome shotgun (WGS) entry which is preliminary data.</text>
</comment>
<evidence type="ECO:0000313" key="1">
    <source>
        <dbReference type="EMBL" id="CAL6067800.1"/>
    </source>
</evidence>
<protein>
    <submittedName>
        <fullName evidence="1">Hypothetical_protein</fullName>
    </submittedName>
</protein>
<name>A0ABP1KRF9_9EUKA</name>
<reference evidence="1 2" key="1">
    <citation type="submission" date="2024-07" db="EMBL/GenBank/DDBJ databases">
        <authorList>
            <person name="Akdeniz Z."/>
        </authorList>
    </citation>
    <scope>NUCLEOTIDE SEQUENCE [LARGE SCALE GENOMIC DNA]</scope>
</reference>
<dbReference type="Proteomes" id="UP001642409">
    <property type="component" value="Unassembled WGS sequence"/>
</dbReference>
<sequence length="167" mass="20185">MNVLINIQKKSSPRYILNQYIYSTESDKLGQEYNYEKAVDEAYKAWDDDQAEQTRIYQETQQFRENDDEIKNAIEEIATKYLGAIGRFNTDNNKAEIVDDIRKKIYKRQQEVNKVAQQQYQKQQQQKQYYDYMLSKFDQPARQRIQGLPEDKQRWVIDEYAKKMNIK</sequence>
<gene>
    <name evidence="1" type="ORF">HINF_LOCUS53197</name>
</gene>
<evidence type="ECO:0000313" key="2">
    <source>
        <dbReference type="Proteomes" id="UP001642409"/>
    </source>
</evidence>
<keyword evidence="2" id="KW-1185">Reference proteome</keyword>
<accession>A0ABP1KRF9</accession>
<organism evidence="1 2">
    <name type="scientific">Hexamita inflata</name>
    <dbReference type="NCBI Taxonomy" id="28002"/>
    <lineage>
        <taxon>Eukaryota</taxon>
        <taxon>Metamonada</taxon>
        <taxon>Diplomonadida</taxon>
        <taxon>Hexamitidae</taxon>
        <taxon>Hexamitinae</taxon>
        <taxon>Hexamita</taxon>
    </lineage>
</organism>